<proteinExistence type="predicted"/>
<organism evidence="3">
    <name type="scientific">marine metagenome</name>
    <dbReference type="NCBI Taxonomy" id="408172"/>
    <lineage>
        <taxon>unclassified sequences</taxon>
        <taxon>metagenomes</taxon>
        <taxon>ecological metagenomes</taxon>
    </lineage>
</organism>
<dbReference type="GO" id="GO:0030170">
    <property type="term" value="F:pyridoxal phosphate binding"/>
    <property type="evidence" value="ECO:0007669"/>
    <property type="project" value="InterPro"/>
</dbReference>
<dbReference type="Gene3D" id="2.40.33.20">
    <property type="entry name" value="PK beta-barrel domain-like"/>
    <property type="match status" value="1"/>
</dbReference>
<dbReference type="PANTHER" id="PTHR36930">
    <property type="entry name" value="METAL-SULFUR CLUSTER BIOSYNTHESIS PROTEINS YUAD-RELATED"/>
    <property type="match status" value="1"/>
</dbReference>
<name>A0A382WSA6_9ZZZZ</name>
<feature type="region of interest" description="Disordered" evidence="1">
    <location>
        <begin position="1"/>
        <end position="23"/>
    </location>
</feature>
<dbReference type="EMBL" id="UINC01162144">
    <property type="protein sequence ID" value="SVD61736.1"/>
    <property type="molecule type" value="Genomic_DNA"/>
</dbReference>
<feature type="compositionally biased region" description="Polar residues" evidence="1">
    <location>
        <begin position="1"/>
        <end position="17"/>
    </location>
</feature>
<dbReference type="GO" id="GO:0003824">
    <property type="term" value="F:catalytic activity"/>
    <property type="evidence" value="ECO:0007669"/>
    <property type="project" value="InterPro"/>
</dbReference>
<reference evidence="3" key="1">
    <citation type="submission" date="2018-05" db="EMBL/GenBank/DDBJ databases">
        <authorList>
            <person name="Lanie J.A."/>
            <person name="Ng W.-L."/>
            <person name="Kazmierczak K.M."/>
            <person name="Andrzejewski T.M."/>
            <person name="Davidsen T.M."/>
            <person name="Wayne K.J."/>
            <person name="Tettelin H."/>
            <person name="Glass J.I."/>
            <person name="Rusch D."/>
            <person name="Podicherti R."/>
            <person name="Tsui H.-C.T."/>
            <person name="Winkler M.E."/>
        </authorList>
    </citation>
    <scope>NUCLEOTIDE SEQUENCE</scope>
</reference>
<dbReference type="PANTHER" id="PTHR36930:SF1">
    <property type="entry name" value="MOSC DOMAIN-CONTAINING PROTEIN"/>
    <property type="match status" value="1"/>
</dbReference>
<dbReference type="InterPro" id="IPR005302">
    <property type="entry name" value="MoCF_Sase_C"/>
</dbReference>
<evidence type="ECO:0000256" key="1">
    <source>
        <dbReference type="SAM" id="MobiDB-lite"/>
    </source>
</evidence>
<dbReference type="SUPFAM" id="SSF50800">
    <property type="entry name" value="PK beta-barrel domain-like"/>
    <property type="match status" value="1"/>
</dbReference>
<gene>
    <name evidence="3" type="ORF">METZ01_LOCUS414590</name>
</gene>
<dbReference type="GO" id="GO:0030151">
    <property type="term" value="F:molybdenum ion binding"/>
    <property type="evidence" value="ECO:0007669"/>
    <property type="project" value="InterPro"/>
</dbReference>
<dbReference type="InterPro" id="IPR052716">
    <property type="entry name" value="MOSC_domain"/>
</dbReference>
<dbReference type="InterPro" id="IPR011037">
    <property type="entry name" value="Pyrv_Knase-like_insert_dom_sf"/>
</dbReference>
<dbReference type="Pfam" id="PF03473">
    <property type="entry name" value="MOSC"/>
    <property type="match status" value="1"/>
</dbReference>
<evidence type="ECO:0000313" key="3">
    <source>
        <dbReference type="EMBL" id="SVD61736.1"/>
    </source>
</evidence>
<accession>A0A382WSA6</accession>
<dbReference type="PROSITE" id="PS51340">
    <property type="entry name" value="MOSC"/>
    <property type="match status" value="1"/>
</dbReference>
<feature type="domain" description="MOSC" evidence="2">
    <location>
        <begin position="54"/>
        <end position="206"/>
    </location>
</feature>
<sequence length="214" mass="23710">MLGTNNDVGTIQSSKSESPTRRTIKMKEQKATLISVSIGTGDDMAKHVREGVMADLEGFVDDKHRGFSRVCYEGDTEPAGTVRRNNRQWSGMSQEEVREIEEALNLDQRLLPGDFGVNVFVEGIKDFSKLPKGSKLVFPSGAVLVVEDFNPPCTHIADKIVSLYRTRSGTRLTRRQFLIEAKRKRGVVGVVDVPGKICSGDLIDVKRYKSPKLG</sequence>
<protein>
    <recommendedName>
        <fullName evidence="2">MOSC domain-containing protein</fullName>
    </recommendedName>
</protein>
<dbReference type="AlphaFoldDB" id="A0A382WSA6"/>
<evidence type="ECO:0000259" key="2">
    <source>
        <dbReference type="PROSITE" id="PS51340"/>
    </source>
</evidence>